<evidence type="ECO:0000313" key="12">
    <source>
        <dbReference type="EMBL" id="KUG25071.1"/>
    </source>
</evidence>
<feature type="transmembrane region" description="Helical" evidence="11">
    <location>
        <begin position="48"/>
        <end position="70"/>
    </location>
</feature>
<keyword evidence="4" id="KW-1003">Cell membrane</keyword>
<keyword evidence="9 11" id="KW-0472">Membrane</keyword>
<dbReference type="InterPro" id="IPR001734">
    <property type="entry name" value="Na/solute_symporter"/>
</dbReference>
<keyword evidence="5 11" id="KW-0812">Transmembrane</keyword>
<dbReference type="InterPro" id="IPR051163">
    <property type="entry name" value="Sodium:Solute_Symporter_SSF"/>
</dbReference>
<evidence type="ECO:0000256" key="1">
    <source>
        <dbReference type="ARBA" id="ARBA00004651"/>
    </source>
</evidence>
<evidence type="ECO:0000256" key="6">
    <source>
        <dbReference type="ARBA" id="ARBA00022989"/>
    </source>
</evidence>
<dbReference type="PANTHER" id="PTHR42985:SF40">
    <property type="entry name" value="LD47995P-RELATED"/>
    <property type="match status" value="1"/>
</dbReference>
<keyword evidence="6 11" id="KW-1133">Transmembrane helix</keyword>
<keyword evidence="10" id="KW-0739">Sodium transport</keyword>
<keyword evidence="8" id="KW-0406">Ion transport</keyword>
<comment type="subcellular location">
    <subcellularLocation>
        <location evidence="1">Cell membrane</location>
        <topology evidence="1">Multi-pass membrane protein</topology>
    </subcellularLocation>
</comment>
<feature type="transmembrane region" description="Helical" evidence="11">
    <location>
        <begin position="400"/>
        <end position="421"/>
    </location>
</feature>
<evidence type="ECO:0000256" key="9">
    <source>
        <dbReference type="ARBA" id="ARBA00023136"/>
    </source>
</evidence>
<evidence type="ECO:0000256" key="2">
    <source>
        <dbReference type="ARBA" id="ARBA00006434"/>
    </source>
</evidence>
<feature type="transmembrane region" description="Helical" evidence="11">
    <location>
        <begin position="183"/>
        <end position="204"/>
    </location>
</feature>
<feature type="transmembrane region" description="Helical" evidence="11">
    <location>
        <begin position="472"/>
        <end position="493"/>
    </location>
</feature>
<feature type="transmembrane region" description="Helical" evidence="11">
    <location>
        <begin position="318"/>
        <end position="339"/>
    </location>
</feature>
<dbReference type="GO" id="GO:0015293">
    <property type="term" value="F:symporter activity"/>
    <property type="evidence" value="ECO:0007669"/>
    <property type="project" value="TreeGrafter"/>
</dbReference>
<dbReference type="GO" id="GO:0006814">
    <property type="term" value="P:sodium ion transport"/>
    <property type="evidence" value="ECO:0007669"/>
    <property type="project" value="UniProtKB-KW"/>
</dbReference>
<feature type="transmembrane region" description="Helical" evidence="11">
    <location>
        <begin position="373"/>
        <end position="394"/>
    </location>
</feature>
<dbReference type="Pfam" id="PF00474">
    <property type="entry name" value="SSF"/>
    <property type="match status" value="1"/>
</dbReference>
<feature type="transmembrane region" description="Helical" evidence="11">
    <location>
        <begin position="76"/>
        <end position="97"/>
    </location>
</feature>
<feature type="transmembrane region" description="Helical" evidence="11">
    <location>
        <begin position="153"/>
        <end position="171"/>
    </location>
</feature>
<accession>A0A0W8FVY6</accession>
<reference evidence="12" key="1">
    <citation type="journal article" date="2015" name="Proc. Natl. Acad. Sci. U.S.A.">
        <title>Networks of energetic and metabolic interactions define dynamics in microbial communities.</title>
        <authorList>
            <person name="Embree M."/>
            <person name="Liu J.K."/>
            <person name="Al-Bassam M.M."/>
            <person name="Zengler K."/>
        </authorList>
    </citation>
    <scope>NUCLEOTIDE SEQUENCE</scope>
</reference>
<protein>
    <submittedName>
        <fullName evidence="12">Putative sialic acid transporter</fullName>
    </submittedName>
</protein>
<keyword evidence="7" id="KW-0915">Sodium</keyword>
<dbReference type="AlphaFoldDB" id="A0A0W8FVY6"/>
<evidence type="ECO:0000256" key="10">
    <source>
        <dbReference type="ARBA" id="ARBA00023201"/>
    </source>
</evidence>
<sequence>MYDQTLSWLDYLVILISLLVSLSVGAYFAKKQTSTNNYYAAGGNIPSWAVGMSILATLISSVTFLAYPGAGYAGNWILLVQGIMVVAVLVFLVWFVVPLYRKVIGISAYEYFEKRFGFFARIYSSLSFALTHFSKMGTVFFLMGLAIASMTGFNSYLVVWIIGFIVIYITLKGGIEAVIWLDVIQGFMLIFGGLLCVTVIFLSVEGGLSTIFNIAFENNKIDFSPYEWDFTKLTFIVMVLNGIFYGIQKYGTDQTIVQRYLTAKSEKGAVRAAMMGVVLSLPVWALFMFIGTALFSYYESMPGILPEMKSEEVFPYFIMTQLPVGVTGLILSALIAAAISSLDSDLNCLSAIAVEDYYIRMKKNTNDQQRLKFGKLIVIVSGVAALLIASIYVYTGSEGVLGIVFGLYAIFSGGIAGIFLLGILSRRANKQGLNIAIATCILFTAYAVLTSLKIDGVPLIDLGDLNFTHHSYMLGVYTHLIILIVGYVASLFFKTEPVHEDLTIYAWYDKVKVDRNDRRNNKLNNKK</sequence>
<feature type="transmembrane region" description="Helical" evidence="11">
    <location>
        <begin position="230"/>
        <end position="247"/>
    </location>
</feature>
<dbReference type="CDD" id="cd11495">
    <property type="entry name" value="SLC5sbd_NIS-like_u3"/>
    <property type="match status" value="1"/>
</dbReference>
<evidence type="ECO:0000256" key="8">
    <source>
        <dbReference type="ARBA" id="ARBA00023065"/>
    </source>
</evidence>
<feature type="transmembrane region" description="Helical" evidence="11">
    <location>
        <begin position="268"/>
        <end position="298"/>
    </location>
</feature>
<dbReference type="EMBL" id="LNQE01000775">
    <property type="protein sequence ID" value="KUG25071.1"/>
    <property type="molecule type" value="Genomic_DNA"/>
</dbReference>
<feature type="transmembrane region" description="Helical" evidence="11">
    <location>
        <begin position="118"/>
        <end position="147"/>
    </location>
</feature>
<evidence type="ECO:0000256" key="4">
    <source>
        <dbReference type="ARBA" id="ARBA00022475"/>
    </source>
</evidence>
<dbReference type="PROSITE" id="PS50283">
    <property type="entry name" value="NA_SOLUT_SYMP_3"/>
    <property type="match status" value="1"/>
</dbReference>
<evidence type="ECO:0000256" key="5">
    <source>
        <dbReference type="ARBA" id="ARBA00022692"/>
    </source>
</evidence>
<evidence type="ECO:0000256" key="11">
    <source>
        <dbReference type="SAM" id="Phobius"/>
    </source>
</evidence>
<dbReference type="PANTHER" id="PTHR42985">
    <property type="entry name" value="SODIUM-COUPLED MONOCARBOXYLATE TRANSPORTER"/>
    <property type="match status" value="1"/>
</dbReference>
<proteinExistence type="inferred from homology"/>
<comment type="caution">
    <text evidence="12">The sequence shown here is derived from an EMBL/GenBank/DDBJ whole genome shotgun (WGS) entry which is preliminary data.</text>
</comment>
<dbReference type="Gene3D" id="1.20.1730.10">
    <property type="entry name" value="Sodium/glucose cotransporter"/>
    <property type="match status" value="1"/>
</dbReference>
<organism evidence="12">
    <name type="scientific">hydrocarbon metagenome</name>
    <dbReference type="NCBI Taxonomy" id="938273"/>
    <lineage>
        <taxon>unclassified sequences</taxon>
        <taxon>metagenomes</taxon>
        <taxon>ecological metagenomes</taxon>
    </lineage>
</organism>
<evidence type="ECO:0000256" key="7">
    <source>
        <dbReference type="ARBA" id="ARBA00023053"/>
    </source>
</evidence>
<keyword evidence="3" id="KW-0813">Transport</keyword>
<feature type="transmembrane region" description="Helical" evidence="11">
    <location>
        <begin position="6"/>
        <end position="28"/>
    </location>
</feature>
<gene>
    <name evidence="12" type="ORF">ASZ90_005113</name>
</gene>
<feature type="transmembrane region" description="Helical" evidence="11">
    <location>
        <begin position="433"/>
        <end position="452"/>
    </location>
</feature>
<dbReference type="GO" id="GO:0005886">
    <property type="term" value="C:plasma membrane"/>
    <property type="evidence" value="ECO:0007669"/>
    <property type="project" value="UniProtKB-SubCell"/>
</dbReference>
<comment type="similarity">
    <text evidence="2">Belongs to the sodium:solute symporter (SSF) (TC 2.A.21) family.</text>
</comment>
<evidence type="ECO:0000256" key="3">
    <source>
        <dbReference type="ARBA" id="ARBA00022448"/>
    </source>
</evidence>
<dbReference type="InterPro" id="IPR038377">
    <property type="entry name" value="Na/Glc_symporter_sf"/>
</dbReference>
<dbReference type="NCBIfam" id="TIGR00813">
    <property type="entry name" value="sss"/>
    <property type="match status" value="1"/>
</dbReference>
<name>A0A0W8FVY6_9ZZZZ</name>